<dbReference type="NCBIfam" id="TIGR04272">
    <property type="entry name" value="cxxc_cxxc_Mbark"/>
    <property type="match status" value="1"/>
</dbReference>
<proteinExistence type="predicted"/>
<reference evidence="3" key="1">
    <citation type="submission" date="2011-03" db="EMBL/GenBank/DDBJ databases">
        <title>Evidence for a New Lipase Family Identified in the Brazilian Atlantic Forest Soil Metagenome.</title>
        <authorList>
            <person name="Faoro H."/>
            <person name="Glogauer A."/>
            <person name="Souza E.M."/>
            <person name="Rigo L.U."/>
            <person name="Cruz L.M."/>
            <person name="Monteiro R.A."/>
            <person name="Pedrosa F.O."/>
        </authorList>
    </citation>
    <scope>NUCLEOTIDE SEQUENCE</scope>
</reference>
<dbReference type="InterPro" id="IPR025306">
    <property type="entry name" value="Zn-bnd_dom_prob"/>
</dbReference>
<feature type="domain" description="Probable zinc-binding" evidence="1">
    <location>
        <begin position="5"/>
        <end position="50"/>
    </location>
</feature>
<evidence type="ECO:0000313" key="3">
    <source>
        <dbReference type="EMBL" id="AEA09223.1"/>
    </source>
</evidence>
<dbReference type="Pfam" id="PF23477">
    <property type="entry name" value="zf_Tbcl_2"/>
    <property type="match status" value="1"/>
</dbReference>
<name>F2YWW3_9BACT</name>
<dbReference type="EMBL" id="JF519823">
    <property type="protein sequence ID" value="AEA09223.1"/>
    <property type="molecule type" value="Genomic_DNA"/>
</dbReference>
<dbReference type="InterPro" id="IPR026363">
    <property type="entry name" value="CxxC-x17-CxxC_dom"/>
</dbReference>
<accession>F2YWW3</accession>
<gene>
    <name evidence="3" type="ORF">Lip018_ORF012</name>
</gene>
<organism evidence="3">
    <name type="scientific">uncultured Acidobacteriota bacterium</name>
    <dbReference type="NCBI Taxonomy" id="171953"/>
    <lineage>
        <taxon>Bacteria</taxon>
        <taxon>Pseudomonadati</taxon>
        <taxon>Acidobacteriota</taxon>
        <taxon>environmental samples</taxon>
    </lineage>
</organism>
<evidence type="ECO:0000259" key="1">
    <source>
        <dbReference type="Pfam" id="PF13451"/>
    </source>
</evidence>
<feature type="domain" description="CxxC-x17-CxxC" evidence="2">
    <location>
        <begin position="59"/>
        <end position="93"/>
    </location>
</feature>
<protein>
    <submittedName>
        <fullName evidence="3">Uncharacterized protein</fullName>
    </submittedName>
</protein>
<evidence type="ECO:0000259" key="2">
    <source>
        <dbReference type="Pfam" id="PF23477"/>
    </source>
</evidence>
<dbReference type="Pfam" id="PF13451">
    <property type="entry name" value="zf_Tbcl"/>
    <property type="match status" value="1"/>
</dbReference>
<sequence length="103" mass="11479">MPEFQDRILKCVDCGADFVFTAGEQHFFHDKNFKNEPKRCKICKNKRQGSSSGGFAKTETMTTCSQCGRETTVPFKPTQGRPVFCRECFLNRKGTSAAAAGND</sequence>
<dbReference type="AlphaFoldDB" id="F2YWW3"/>